<evidence type="ECO:0000256" key="3">
    <source>
        <dbReference type="ARBA" id="ARBA00012972"/>
    </source>
</evidence>
<evidence type="ECO:0000256" key="2">
    <source>
        <dbReference type="ARBA" id="ARBA00010566"/>
    </source>
</evidence>
<dbReference type="NCBIfam" id="NF004869">
    <property type="entry name" value="PRK06224.1-6"/>
    <property type="match status" value="1"/>
</dbReference>
<geneLocation type="plasmid" evidence="5">
    <name>megaplasmid</name>
</geneLocation>
<dbReference type="OrthoDB" id="3284791at2"/>
<dbReference type="NCBIfam" id="NF004866">
    <property type="entry name" value="PRK06224.1-3"/>
    <property type="match status" value="1"/>
</dbReference>
<dbReference type="EMBL" id="CP000092">
    <property type="protein sequence ID" value="AAZ65597.1"/>
    <property type="molecule type" value="Genomic_DNA"/>
</dbReference>
<name>Q46MN0_CUPPJ</name>
<keyword evidence="5" id="KW-0614">Plasmid</keyword>
<comment type="pathway">
    <text evidence="1">Carbohydrate metabolism; tricarboxylic acid cycle; isocitrate from oxaloacetate: step 1/2.</text>
</comment>
<reference evidence="5" key="1">
    <citation type="submission" date="2005-08" db="EMBL/GenBank/DDBJ databases">
        <title>Complete sequence of a megaplasmid of Ralstonia eutropha JMP134.</title>
        <authorList>
            <person name="Copeland A."/>
            <person name="Lucas S."/>
            <person name="Lapidus A."/>
            <person name="Barry K."/>
            <person name="Detter J.C."/>
            <person name="Glavina T."/>
            <person name="Hammon N."/>
            <person name="Israni S."/>
            <person name="Pitluck S."/>
            <person name="Goltsman E."/>
            <person name="Martinez M."/>
            <person name="Vergez L."/>
            <person name="Larimer F."/>
            <person name="Land M."/>
            <person name="Lykidis A."/>
            <person name="Richardson P."/>
        </authorList>
    </citation>
    <scope>NUCLEOTIDE SEQUENCE [LARGE SCALE GENOMIC DNA]</scope>
    <source>
        <strain evidence="5">JMP134</strain>
        <plasmid evidence="5">megaplasmid</plasmid>
    </source>
</reference>
<evidence type="ECO:0000256" key="1">
    <source>
        <dbReference type="ARBA" id="ARBA00004751"/>
    </source>
</evidence>
<sequence>MPIWDSNTRTYDSPDQFEIHLDRFTPLTEMEHCMTNMTKTADRKYWRTAIGDPTPHEGTMVRGYDVLTDLVGKIDFGAMVYLLYKGELPKGNESKIINAMFISVADHGISPSSTVTRFVQAAGVPIQCAVAAGAMMFGDVHGGAGEEFSRYIQELVSLAASSGRTYEDVATEHVANHKRLDGFGHPQHPEGDPRGKVLFALAEEYGIAGDHVRMTRELEKALIKKKNRPLLANIDAAVGAIISDMGFDWRLARAFIVVPRTAGLFAHAFEESVREPGWRQINLDQVEYDGPARRKNENPSAI</sequence>
<evidence type="ECO:0000256" key="4">
    <source>
        <dbReference type="ARBA" id="ARBA00022679"/>
    </source>
</evidence>
<organism evidence="5">
    <name type="scientific">Cupriavidus pinatubonensis (strain JMP 134 / LMG 1197)</name>
    <name type="common">Cupriavidus necator (strain JMP 134)</name>
    <dbReference type="NCBI Taxonomy" id="264198"/>
    <lineage>
        <taxon>Bacteria</taxon>
        <taxon>Pseudomonadati</taxon>
        <taxon>Pseudomonadota</taxon>
        <taxon>Betaproteobacteria</taxon>
        <taxon>Burkholderiales</taxon>
        <taxon>Burkholderiaceae</taxon>
        <taxon>Cupriavidus</taxon>
    </lineage>
</organism>
<dbReference type="eggNOG" id="COG0372">
    <property type="taxonomic scope" value="Bacteria"/>
</dbReference>
<dbReference type="AlphaFoldDB" id="Q46MN0"/>
<comment type="similarity">
    <text evidence="2">Belongs to the citrate synthase family.</text>
</comment>
<protein>
    <recommendedName>
        <fullName evidence="3">citrate synthase (unknown stereospecificity)</fullName>
        <ecNumber evidence="3">2.3.3.16</ecNumber>
    </recommendedName>
</protein>
<dbReference type="PANTHER" id="PTHR11739:SF4">
    <property type="entry name" value="CITRATE SYNTHASE, PEROXISOMAL"/>
    <property type="match status" value="1"/>
</dbReference>
<dbReference type="EC" id="2.3.3.16" evidence="3"/>
<dbReference type="HOGENOM" id="CLU_070533_2_0_4"/>
<dbReference type="InterPro" id="IPR036969">
    <property type="entry name" value="Citrate_synthase_sf"/>
</dbReference>
<gene>
    <name evidence="5" type="ordered locus">Reut_C6294</name>
</gene>
<dbReference type="NCBIfam" id="NF004868">
    <property type="entry name" value="PRK06224.1-5"/>
    <property type="match status" value="1"/>
</dbReference>
<proteinExistence type="inferred from homology"/>
<dbReference type="SUPFAM" id="SSF48256">
    <property type="entry name" value="Citrate synthase"/>
    <property type="match status" value="1"/>
</dbReference>
<dbReference type="InterPro" id="IPR016143">
    <property type="entry name" value="Citrate_synth-like_sm_a-sub"/>
</dbReference>
<dbReference type="InterPro" id="IPR016142">
    <property type="entry name" value="Citrate_synth-like_lrg_a-sub"/>
</dbReference>
<dbReference type="PRINTS" id="PR00143">
    <property type="entry name" value="CITRTSNTHASE"/>
</dbReference>
<evidence type="ECO:0000313" key="5">
    <source>
        <dbReference type="EMBL" id="AAZ65597.1"/>
    </source>
</evidence>
<dbReference type="Gene3D" id="1.10.230.10">
    <property type="entry name" value="Cytochrome P450-Terp, domain 2"/>
    <property type="match status" value="1"/>
</dbReference>
<dbReference type="CDD" id="cd06100">
    <property type="entry name" value="CCL_ACL-C"/>
    <property type="match status" value="1"/>
</dbReference>
<dbReference type="GO" id="GO:0005975">
    <property type="term" value="P:carbohydrate metabolic process"/>
    <property type="evidence" value="ECO:0007669"/>
    <property type="project" value="TreeGrafter"/>
</dbReference>
<dbReference type="InterPro" id="IPR002020">
    <property type="entry name" value="Citrate_synthase"/>
</dbReference>
<keyword evidence="4" id="KW-0808">Transferase</keyword>
<dbReference type="UniPathway" id="UPA00223">
    <property type="reaction ID" value="UER00717"/>
</dbReference>
<dbReference type="GO" id="GO:0006099">
    <property type="term" value="P:tricarboxylic acid cycle"/>
    <property type="evidence" value="ECO:0007669"/>
    <property type="project" value="UniProtKB-UniPathway"/>
</dbReference>
<dbReference type="PANTHER" id="PTHR11739">
    <property type="entry name" value="CITRATE SYNTHASE"/>
    <property type="match status" value="1"/>
</dbReference>
<dbReference type="Pfam" id="PF00285">
    <property type="entry name" value="Citrate_synt"/>
    <property type="match status" value="1"/>
</dbReference>
<accession>Q46MN0</accession>
<dbReference type="Gene3D" id="1.10.580.10">
    <property type="entry name" value="Citrate Synthase, domain 1"/>
    <property type="match status" value="1"/>
</dbReference>
<dbReference type="GO" id="GO:0036440">
    <property type="term" value="F:citrate synthase activity"/>
    <property type="evidence" value="ECO:0007669"/>
    <property type="project" value="UniProtKB-EC"/>
</dbReference>
<dbReference type="KEGG" id="reu:Reut_C6294"/>
<dbReference type="GO" id="GO:0005829">
    <property type="term" value="C:cytosol"/>
    <property type="evidence" value="ECO:0007669"/>
    <property type="project" value="TreeGrafter"/>
</dbReference>